<accession>A0A2P2NYE8</accession>
<name>A0A2P2NYE8_RHIMU</name>
<keyword evidence="1" id="KW-0812">Transmembrane</keyword>
<feature type="domain" description="THH1/TOM1/TOM3" evidence="2">
    <location>
        <begin position="18"/>
        <end position="55"/>
    </location>
</feature>
<dbReference type="EMBL" id="GGEC01066989">
    <property type="protein sequence ID" value="MBX47473.1"/>
    <property type="molecule type" value="Transcribed_RNA"/>
</dbReference>
<proteinExistence type="predicted"/>
<organism evidence="3">
    <name type="scientific">Rhizophora mucronata</name>
    <name type="common">Asiatic mangrove</name>
    <dbReference type="NCBI Taxonomy" id="61149"/>
    <lineage>
        <taxon>Eukaryota</taxon>
        <taxon>Viridiplantae</taxon>
        <taxon>Streptophyta</taxon>
        <taxon>Embryophyta</taxon>
        <taxon>Tracheophyta</taxon>
        <taxon>Spermatophyta</taxon>
        <taxon>Magnoliopsida</taxon>
        <taxon>eudicotyledons</taxon>
        <taxon>Gunneridae</taxon>
        <taxon>Pentapetalae</taxon>
        <taxon>rosids</taxon>
        <taxon>fabids</taxon>
        <taxon>Malpighiales</taxon>
        <taxon>Rhizophoraceae</taxon>
        <taxon>Rhizophora</taxon>
    </lineage>
</organism>
<keyword evidence="1" id="KW-1133">Transmembrane helix</keyword>
<dbReference type="InterPro" id="IPR009457">
    <property type="entry name" value="THH1/TOM1/TOM3_dom"/>
</dbReference>
<feature type="transmembrane region" description="Helical" evidence="1">
    <location>
        <begin position="20"/>
        <end position="42"/>
    </location>
</feature>
<evidence type="ECO:0000313" key="3">
    <source>
        <dbReference type="EMBL" id="MBX47473.1"/>
    </source>
</evidence>
<protein>
    <recommendedName>
        <fullName evidence="2">THH1/TOM1/TOM3 domain-containing protein</fullName>
    </recommendedName>
</protein>
<evidence type="ECO:0000259" key="2">
    <source>
        <dbReference type="Pfam" id="PF06454"/>
    </source>
</evidence>
<reference evidence="3" key="1">
    <citation type="submission" date="2018-02" db="EMBL/GenBank/DDBJ databases">
        <title>Rhizophora mucronata_Transcriptome.</title>
        <authorList>
            <person name="Meera S.P."/>
            <person name="Sreeshan A."/>
            <person name="Augustine A."/>
        </authorList>
    </citation>
    <scope>NUCLEOTIDE SEQUENCE</scope>
    <source>
        <tissue evidence="3">Leaf</tissue>
    </source>
</reference>
<evidence type="ECO:0000256" key="1">
    <source>
        <dbReference type="SAM" id="Phobius"/>
    </source>
</evidence>
<dbReference type="Pfam" id="PF06454">
    <property type="entry name" value="THH1_TOM1-3_dom"/>
    <property type="match status" value="1"/>
</dbReference>
<keyword evidence="1" id="KW-0472">Membrane</keyword>
<dbReference type="AlphaFoldDB" id="A0A2P2NYE8"/>
<sequence>MFELGKGCCCFPTEVMGVNVGLACVDGIIAVLAFTQLIRIHLRNAPLGWTRQKVSDIAL</sequence>